<keyword evidence="1" id="KW-0732">Signal</keyword>
<reference evidence="3 4" key="1">
    <citation type="submission" date="2017-07" db="EMBL/GenBank/DDBJ databases">
        <title>Genome Sequence of Antarctobacter heliothermus Strain SMS3 Isolated from a culture of the Diatom Skeletonema marinoi.</title>
        <authorList>
            <person name="Topel M."/>
            <person name="Pinder M.I.M."/>
            <person name="Johansson O.N."/>
            <person name="Kourtchenko O."/>
            <person name="Godhe A."/>
            <person name="Clarke A.K."/>
        </authorList>
    </citation>
    <scope>NUCLEOTIDE SEQUENCE [LARGE SCALE GENOMIC DNA]</scope>
    <source>
        <strain evidence="3 4">SMS3</strain>
    </source>
</reference>
<dbReference type="KEGG" id="aht:ANTHELSMS3_00710"/>
<keyword evidence="3" id="KW-0418">Kinase</keyword>
<evidence type="ECO:0000256" key="1">
    <source>
        <dbReference type="SAM" id="SignalP"/>
    </source>
</evidence>
<keyword evidence="3" id="KW-0808">Transferase</keyword>
<evidence type="ECO:0000259" key="2">
    <source>
        <dbReference type="Pfam" id="PF12975"/>
    </source>
</evidence>
<dbReference type="Gene3D" id="2.60.40.2390">
    <property type="match status" value="1"/>
</dbReference>
<protein>
    <submittedName>
        <fullName evidence="3">Phosphoenolpyruvate carboxykinase</fullName>
    </submittedName>
</protein>
<dbReference type="EMBL" id="CP022540">
    <property type="protein sequence ID" value="ASP19428.1"/>
    <property type="molecule type" value="Genomic_DNA"/>
</dbReference>
<organism evidence="3 4">
    <name type="scientific">Antarctobacter heliothermus</name>
    <dbReference type="NCBI Taxonomy" id="74033"/>
    <lineage>
        <taxon>Bacteria</taxon>
        <taxon>Pseudomonadati</taxon>
        <taxon>Pseudomonadota</taxon>
        <taxon>Alphaproteobacteria</taxon>
        <taxon>Rhodobacterales</taxon>
        <taxon>Roseobacteraceae</taxon>
        <taxon>Antarctobacter</taxon>
    </lineage>
</organism>
<sequence length="181" mass="19175">MSTKPLAAVFAALIAGQPALAEVGAFVSPPVTLEGFGVICEVQLQGTRPAPDTLSGLLNLVDQDRPIDVETLQVPAELGLSFGIRSSLTAGSAVPEVTVVVTHPPMGPNGVTVERWPTPMNFGETSLNLFTFEHEYELAEGAWMFQLEQDGKVLLQQPFQVTAPGTVPAVQQACFAAEIMS</sequence>
<gene>
    <name evidence="3" type="ORF">ANTHELSMS3_00710</name>
</gene>
<evidence type="ECO:0000313" key="4">
    <source>
        <dbReference type="Proteomes" id="UP000203589"/>
    </source>
</evidence>
<dbReference type="GO" id="GO:0016301">
    <property type="term" value="F:kinase activity"/>
    <property type="evidence" value="ECO:0007669"/>
    <property type="project" value="UniProtKB-KW"/>
</dbReference>
<dbReference type="Pfam" id="PF12975">
    <property type="entry name" value="DUF3859"/>
    <property type="match status" value="1"/>
</dbReference>
<name>A0A222E0C7_9RHOB</name>
<dbReference type="AlphaFoldDB" id="A0A222E0C7"/>
<dbReference type="InterPro" id="IPR024331">
    <property type="entry name" value="DUF3859"/>
</dbReference>
<accession>A0A222E0C7</accession>
<dbReference type="RefSeq" id="WP_157733388.1">
    <property type="nucleotide sequence ID" value="NZ_CP022540.1"/>
</dbReference>
<keyword evidence="3" id="KW-0670">Pyruvate</keyword>
<feature type="signal peptide" evidence="1">
    <location>
        <begin position="1"/>
        <end position="21"/>
    </location>
</feature>
<keyword evidence="4" id="KW-1185">Reference proteome</keyword>
<feature type="chain" id="PRO_5013393180" evidence="1">
    <location>
        <begin position="22"/>
        <end position="181"/>
    </location>
</feature>
<feature type="domain" description="DUF3859" evidence="2">
    <location>
        <begin position="66"/>
        <end position="161"/>
    </location>
</feature>
<evidence type="ECO:0000313" key="3">
    <source>
        <dbReference type="EMBL" id="ASP19428.1"/>
    </source>
</evidence>
<dbReference type="Proteomes" id="UP000203589">
    <property type="component" value="Chromosome"/>
</dbReference>
<dbReference type="OrthoDB" id="7864302at2"/>
<proteinExistence type="predicted"/>